<evidence type="ECO:0000256" key="3">
    <source>
        <dbReference type="SAM" id="Phobius"/>
    </source>
</evidence>
<feature type="transmembrane region" description="Helical" evidence="3">
    <location>
        <begin position="379"/>
        <end position="398"/>
    </location>
</feature>
<gene>
    <name evidence="5" type="ORF">HAND1043_LOCUS17764</name>
</gene>
<dbReference type="SUPFAM" id="SSF46458">
    <property type="entry name" value="Globin-like"/>
    <property type="match status" value="1"/>
</dbReference>
<dbReference type="InterPro" id="IPR044399">
    <property type="entry name" value="Mb-like_M"/>
</dbReference>
<evidence type="ECO:0000313" key="5">
    <source>
        <dbReference type="EMBL" id="CAD8751258.1"/>
    </source>
</evidence>
<keyword evidence="3" id="KW-0812">Transmembrane</keyword>
<feature type="transmembrane region" description="Helical" evidence="3">
    <location>
        <begin position="506"/>
        <end position="528"/>
    </location>
</feature>
<accession>A0A7S0U4W9</accession>
<feature type="compositionally biased region" description="Basic and acidic residues" evidence="2">
    <location>
        <begin position="729"/>
        <end position="738"/>
    </location>
</feature>
<dbReference type="PROSITE" id="PS01033">
    <property type="entry name" value="GLOBIN"/>
    <property type="match status" value="1"/>
</dbReference>
<keyword evidence="3" id="KW-1133">Transmembrane helix</keyword>
<dbReference type="PANTHER" id="PTHR10582">
    <property type="entry name" value="TRANSIENT RECEPTOR POTENTIAL ION CHANNEL PROTEIN"/>
    <property type="match status" value="1"/>
</dbReference>
<dbReference type="InterPro" id="IPR012292">
    <property type="entry name" value="Globin/Proto"/>
</dbReference>
<feature type="compositionally biased region" description="Acidic residues" evidence="2">
    <location>
        <begin position="712"/>
        <end position="728"/>
    </location>
</feature>
<dbReference type="AlphaFoldDB" id="A0A7S0U4W9"/>
<keyword evidence="3" id="KW-0472">Membrane</keyword>
<feature type="transmembrane region" description="Helical" evidence="3">
    <location>
        <begin position="594"/>
        <end position="616"/>
    </location>
</feature>
<dbReference type="GO" id="GO:0005216">
    <property type="term" value="F:monoatomic ion channel activity"/>
    <property type="evidence" value="ECO:0007669"/>
    <property type="project" value="InterPro"/>
</dbReference>
<evidence type="ECO:0000256" key="2">
    <source>
        <dbReference type="SAM" id="MobiDB-lite"/>
    </source>
</evidence>
<dbReference type="InterPro" id="IPR024862">
    <property type="entry name" value="TRPV"/>
</dbReference>
<dbReference type="InterPro" id="IPR009050">
    <property type="entry name" value="Globin-like_sf"/>
</dbReference>
<dbReference type="GO" id="GO:0005886">
    <property type="term" value="C:plasma membrane"/>
    <property type="evidence" value="ECO:0007669"/>
    <property type="project" value="TreeGrafter"/>
</dbReference>
<organism evidence="5">
    <name type="scientific">Hemiselmis andersenii</name>
    <name type="common">Cryptophyte alga</name>
    <dbReference type="NCBI Taxonomy" id="464988"/>
    <lineage>
        <taxon>Eukaryota</taxon>
        <taxon>Cryptophyceae</taxon>
        <taxon>Cryptomonadales</taxon>
        <taxon>Hemiselmidaceae</taxon>
        <taxon>Hemiselmis</taxon>
    </lineage>
</organism>
<feature type="compositionally biased region" description="Basic and acidic residues" evidence="2">
    <location>
        <begin position="697"/>
        <end position="711"/>
    </location>
</feature>
<dbReference type="GO" id="GO:0098703">
    <property type="term" value="P:calcium ion import across plasma membrane"/>
    <property type="evidence" value="ECO:0007669"/>
    <property type="project" value="TreeGrafter"/>
</dbReference>
<dbReference type="InterPro" id="IPR000971">
    <property type="entry name" value="Globin"/>
</dbReference>
<dbReference type="Gene3D" id="1.10.490.10">
    <property type="entry name" value="Globins"/>
    <property type="match status" value="1"/>
</dbReference>
<feature type="domain" description="Globin" evidence="4">
    <location>
        <begin position="67"/>
        <end position="206"/>
    </location>
</feature>
<dbReference type="EMBL" id="HBFK01029209">
    <property type="protein sequence ID" value="CAD8751258.1"/>
    <property type="molecule type" value="Transcribed_RNA"/>
</dbReference>
<feature type="transmembrane region" description="Helical" evidence="3">
    <location>
        <begin position="418"/>
        <end position="436"/>
    </location>
</feature>
<dbReference type="GO" id="GO:0020037">
    <property type="term" value="F:heme binding"/>
    <property type="evidence" value="ECO:0007669"/>
    <property type="project" value="InterPro"/>
</dbReference>
<evidence type="ECO:0000256" key="1">
    <source>
        <dbReference type="ARBA" id="ARBA00022737"/>
    </source>
</evidence>
<dbReference type="PANTHER" id="PTHR10582:SF2">
    <property type="entry name" value="INACTIVE"/>
    <property type="match status" value="1"/>
</dbReference>
<sequence length="738" mass="83083">MVVAASRLFAFGVRIQHLEQIGDAIGQSFKAALACPCNECGLHEWTDDQSEAWSWCWEVLSADIAKTIRAQELRHVQLVRDSWEAVKASKSSVDLGDLFYTDLQEEAPQVIHLFQRPRKMQAYLFIQAMELIVRFGEDPASFFDELKPLVIRHIKYGVRSQYMKPFGIVLMRTMEHVLGPLWTTDVSAAWKSLWTRCSCVVSRSLNVGTNLITVSIVNGDLCQLRRAVACAPRCDRAKWIVQVQVNGSVLSPLYWAVRDCKYAMARFMLRDLLTIRADREEYYYGAHLLFESHPDLVSALCRESPQLVSTLFDGLMWHSQAVEKGKVRVNYYIGELYGAPEGDPWASPLAVFCAEGKPWMFDHPVLDKVLQLKWGRLKLLFFAEQTVFALILVLFMVGFVDGASELTCSQHTVNLRRAVASMSGIVLLVMLVLMHVQIRSGQCVRIQPLPKLPSISFVTPRLLANKWNTSRFIACVLIIIAALSGHCNQGTSRSDQGSTWNMHVEAWAGLLLWIQFSQILVTSTRLSALIYTVGILLSDVVRLLLVILILLVAFAAYLTCLSNEGFGEFGQSILSLVRVSIEVSKPDLIEVGGWSLFMLLFFVTFIQVGMLSILVAQLSLSYETTSQDKTGYAKMNKAFVVVEIESVLSQAMRTRIYDVFAFDQPLEFDSGDLGPTGGVQVRENAAVRSHPTYVPDRILRFPGDADPKEPWPEQESDSEDEWMEDDADDRSRLGDDFD</sequence>
<keyword evidence="1" id="KW-0677">Repeat</keyword>
<dbReference type="CDD" id="cd01040">
    <property type="entry name" value="Mb-like"/>
    <property type="match status" value="1"/>
</dbReference>
<feature type="transmembrane region" description="Helical" evidence="3">
    <location>
        <begin position="469"/>
        <end position="486"/>
    </location>
</feature>
<feature type="region of interest" description="Disordered" evidence="2">
    <location>
        <begin position="697"/>
        <end position="738"/>
    </location>
</feature>
<proteinExistence type="predicted"/>
<name>A0A7S0U4W9_HEMAN</name>
<dbReference type="Pfam" id="PF00042">
    <property type="entry name" value="Globin"/>
    <property type="match status" value="1"/>
</dbReference>
<reference evidence="5" key="1">
    <citation type="submission" date="2021-01" db="EMBL/GenBank/DDBJ databases">
        <authorList>
            <person name="Corre E."/>
            <person name="Pelletier E."/>
            <person name="Niang G."/>
            <person name="Scheremetjew M."/>
            <person name="Finn R."/>
            <person name="Kale V."/>
            <person name="Holt S."/>
            <person name="Cochrane G."/>
            <person name="Meng A."/>
            <person name="Brown T."/>
            <person name="Cohen L."/>
        </authorList>
    </citation>
    <scope>NUCLEOTIDE SEQUENCE</scope>
    <source>
        <strain evidence="5">CCMP441</strain>
    </source>
</reference>
<feature type="transmembrane region" description="Helical" evidence="3">
    <location>
        <begin position="540"/>
        <end position="559"/>
    </location>
</feature>
<evidence type="ECO:0000259" key="4">
    <source>
        <dbReference type="PROSITE" id="PS01033"/>
    </source>
</evidence>
<protein>
    <recommendedName>
        <fullName evidence="4">Globin domain-containing protein</fullName>
    </recommendedName>
</protein>
<dbReference type="GO" id="GO:0019825">
    <property type="term" value="F:oxygen binding"/>
    <property type="evidence" value="ECO:0007669"/>
    <property type="project" value="InterPro"/>
</dbReference>